<feature type="coiled-coil region" evidence="1">
    <location>
        <begin position="31"/>
        <end position="196"/>
    </location>
</feature>
<proteinExistence type="predicted"/>
<evidence type="ECO:0000256" key="1">
    <source>
        <dbReference type="SAM" id="Coils"/>
    </source>
</evidence>
<dbReference type="AlphaFoldDB" id="A0A835RBM0"/>
<dbReference type="Proteomes" id="UP000636800">
    <property type="component" value="Unassembled WGS sequence"/>
</dbReference>
<evidence type="ECO:0000313" key="2">
    <source>
        <dbReference type="EMBL" id="KAG0485924.1"/>
    </source>
</evidence>
<dbReference type="PANTHER" id="PTHR47242">
    <property type="entry name" value="TRAF-LIKE FAMILY PROTEIN"/>
    <property type="match status" value="1"/>
</dbReference>
<evidence type="ECO:0000313" key="3">
    <source>
        <dbReference type="Proteomes" id="UP000636800"/>
    </source>
</evidence>
<comment type="caution">
    <text evidence="2">The sequence shown here is derived from an EMBL/GenBank/DDBJ whole genome shotgun (WGS) entry which is preliminary data.</text>
</comment>
<dbReference type="OrthoDB" id="372421at2759"/>
<accession>A0A835RBM0</accession>
<dbReference type="EMBL" id="JADCNL010000004">
    <property type="protein sequence ID" value="KAG0485924.1"/>
    <property type="molecule type" value="Genomic_DNA"/>
</dbReference>
<sequence>MMRRVAQLAQIDRASLWHQLCATEDELIHSRDQRKIEIENLNNEKADLIQRLKESEVANSSLKVDMKNELDRFIREKKELSELRLDVENQLEWIRSEKDEEIRKLSAERRVLQDRLHDAETQLAQLKSRKLDELKRVLKEKNALAERLKGAEASRKRFDEELKRYATETVSREEVRQSLEDEVRRLTQTVGQTEGEKEGEGGKLLDVKLTLMEWRLKCRPASNTSSPWKSPCEKR</sequence>
<protein>
    <submittedName>
        <fullName evidence="2">Uncharacterized protein</fullName>
    </submittedName>
</protein>
<keyword evidence="1" id="KW-0175">Coiled coil</keyword>
<organism evidence="2 3">
    <name type="scientific">Vanilla planifolia</name>
    <name type="common">Vanilla</name>
    <dbReference type="NCBI Taxonomy" id="51239"/>
    <lineage>
        <taxon>Eukaryota</taxon>
        <taxon>Viridiplantae</taxon>
        <taxon>Streptophyta</taxon>
        <taxon>Embryophyta</taxon>
        <taxon>Tracheophyta</taxon>
        <taxon>Spermatophyta</taxon>
        <taxon>Magnoliopsida</taxon>
        <taxon>Liliopsida</taxon>
        <taxon>Asparagales</taxon>
        <taxon>Orchidaceae</taxon>
        <taxon>Vanilloideae</taxon>
        <taxon>Vanilleae</taxon>
        <taxon>Vanilla</taxon>
    </lineage>
</organism>
<dbReference type="PANTHER" id="PTHR47242:SF1">
    <property type="entry name" value="TRAF-LIKE FAMILY PROTEIN"/>
    <property type="match status" value="1"/>
</dbReference>
<reference evidence="2 3" key="1">
    <citation type="journal article" date="2020" name="Nat. Food">
        <title>A phased Vanilla planifolia genome enables genetic improvement of flavour and production.</title>
        <authorList>
            <person name="Hasing T."/>
            <person name="Tang H."/>
            <person name="Brym M."/>
            <person name="Khazi F."/>
            <person name="Huang T."/>
            <person name="Chambers A.H."/>
        </authorList>
    </citation>
    <scope>NUCLEOTIDE SEQUENCE [LARGE SCALE GENOMIC DNA]</scope>
    <source>
        <tissue evidence="2">Leaf</tissue>
    </source>
</reference>
<gene>
    <name evidence="2" type="ORF">HPP92_010003</name>
</gene>
<name>A0A835RBM0_VANPL</name>
<keyword evidence="3" id="KW-1185">Reference proteome</keyword>